<dbReference type="AlphaFoldDB" id="A0AAE1RZV9"/>
<evidence type="ECO:0000313" key="2">
    <source>
        <dbReference type="Proteomes" id="UP001291623"/>
    </source>
</evidence>
<gene>
    <name evidence="1" type="ORF">RND71_019838</name>
</gene>
<protein>
    <submittedName>
        <fullName evidence="1">Uncharacterized protein</fullName>
    </submittedName>
</protein>
<dbReference type="EMBL" id="JAVYJV010000010">
    <property type="protein sequence ID" value="KAK4360886.1"/>
    <property type="molecule type" value="Genomic_DNA"/>
</dbReference>
<evidence type="ECO:0000313" key="1">
    <source>
        <dbReference type="EMBL" id="KAK4360886.1"/>
    </source>
</evidence>
<accession>A0AAE1RZV9</accession>
<comment type="caution">
    <text evidence="1">The sequence shown here is derived from an EMBL/GenBank/DDBJ whole genome shotgun (WGS) entry which is preliminary data.</text>
</comment>
<sequence length="195" mass="21504">MSESFFAGRETNVQAASNVLHTTSTYSDSQNNQIVVPTCMPLANAEDTGLWVKCVACAPWYTAEESYKGVDHGQAGLRTSKVEWVERMNSSESGSGRLSTINREATTVNRYPESECKNTKRVLGISSQKSGSPVLPECVDNILSNITIAHKSKCECKKPNRWVGPGREKKIEYKIFSKDIHFSGETDMISGTSSR</sequence>
<name>A0AAE1RZV9_9SOLA</name>
<proteinExistence type="predicted"/>
<reference evidence="1" key="1">
    <citation type="submission" date="2023-12" db="EMBL/GenBank/DDBJ databases">
        <title>Genome assembly of Anisodus tanguticus.</title>
        <authorList>
            <person name="Wang Y.-J."/>
        </authorList>
    </citation>
    <scope>NUCLEOTIDE SEQUENCE</scope>
    <source>
        <strain evidence="1">KB-2021</strain>
        <tissue evidence="1">Leaf</tissue>
    </source>
</reference>
<keyword evidence="2" id="KW-1185">Reference proteome</keyword>
<organism evidence="1 2">
    <name type="scientific">Anisodus tanguticus</name>
    <dbReference type="NCBI Taxonomy" id="243964"/>
    <lineage>
        <taxon>Eukaryota</taxon>
        <taxon>Viridiplantae</taxon>
        <taxon>Streptophyta</taxon>
        <taxon>Embryophyta</taxon>
        <taxon>Tracheophyta</taxon>
        <taxon>Spermatophyta</taxon>
        <taxon>Magnoliopsida</taxon>
        <taxon>eudicotyledons</taxon>
        <taxon>Gunneridae</taxon>
        <taxon>Pentapetalae</taxon>
        <taxon>asterids</taxon>
        <taxon>lamiids</taxon>
        <taxon>Solanales</taxon>
        <taxon>Solanaceae</taxon>
        <taxon>Solanoideae</taxon>
        <taxon>Hyoscyameae</taxon>
        <taxon>Anisodus</taxon>
    </lineage>
</organism>
<dbReference type="Proteomes" id="UP001291623">
    <property type="component" value="Unassembled WGS sequence"/>
</dbReference>